<evidence type="ECO:0000256" key="4">
    <source>
        <dbReference type="SAM" id="MobiDB-lite"/>
    </source>
</evidence>
<dbReference type="InterPro" id="IPR013783">
    <property type="entry name" value="Ig-like_fold"/>
</dbReference>
<feature type="compositionally biased region" description="Polar residues" evidence="4">
    <location>
        <begin position="408"/>
        <end position="419"/>
    </location>
</feature>
<dbReference type="Gene3D" id="2.60.40.10">
    <property type="entry name" value="Immunoglobulins"/>
    <property type="match status" value="1"/>
</dbReference>
<dbReference type="Ensembl" id="ENSBOBT00000000980.1">
    <property type="protein sequence ID" value="ENSBOBP00000000959.1"/>
    <property type="gene ID" value="ENSBOBG00000000708.1"/>
</dbReference>
<keyword evidence="2" id="KW-1015">Disulfide bond</keyword>
<feature type="signal peptide" evidence="6">
    <location>
        <begin position="1"/>
        <end position="19"/>
    </location>
</feature>
<evidence type="ECO:0000313" key="7">
    <source>
        <dbReference type="Ensembl" id="ENSBOBP00000000959.1"/>
    </source>
</evidence>
<organism evidence="7 8">
    <name type="scientific">Bubo bubo</name>
    <name type="common">Eurasian eagle-owl</name>
    <name type="synonym">Strix bubo</name>
    <dbReference type="NCBI Taxonomy" id="30461"/>
    <lineage>
        <taxon>Eukaryota</taxon>
        <taxon>Metazoa</taxon>
        <taxon>Chordata</taxon>
        <taxon>Craniata</taxon>
        <taxon>Vertebrata</taxon>
        <taxon>Euteleostomi</taxon>
        <taxon>Archelosauria</taxon>
        <taxon>Archosauria</taxon>
        <taxon>Dinosauria</taxon>
        <taxon>Saurischia</taxon>
        <taxon>Theropoda</taxon>
        <taxon>Coelurosauria</taxon>
        <taxon>Aves</taxon>
        <taxon>Neognathae</taxon>
        <taxon>Neoaves</taxon>
        <taxon>Telluraves</taxon>
        <taxon>Strigiformes</taxon>
        <taxon>Strigidae</taxon>
        <taxon>Bubo</taxon>
    </lineage>
</organism>
<sequence>MGGFPALLLLLALPESCMAGEDTQVFLHAEGEPSRANCSYDVHNSLQEKKFWCEELSEKSCPASALSSPLKERINRNHALHRSVDVIDFGCENSGTHQCGAWGDLKNILLQRIQVVLSPEKLVKLFAKKRELLSLHCSYSLIANIRKRQCFIWCKMVSQIRCQPIIRGNSDQTIVKIGRTEMMNDFSWKMIRVWLKKLQLNDSGEYHLESHFQGRNKLLNRIMLEVLGTVTRDGLMWENHLLFGLFQGESWNWDADVANPTDDSNKDHRTLYALMVLSSFLPTTALIATVILLITTYIRRKRAGKGMDFGRHPSFRQAALQDRRSKASRMAEGELNDSTIYAVIRHQPQPKPEDVMYVNIQPSPKVFFHVQEPSGNSVSSGPVEYATVIFRASTSHSETEKRKPGPPKQSSTKPWACSQNFAELPLETTHL</sequence>
<keyword evidence="5" id="KW-1133">Transmembrane helix</keyword>
<reference evidence="7" key="2">
    <citation type="submission" date="2025-09" db="UniProtKB">
        <authorList>
            <consortium name="Ensembl"/>
        </authorList>
    </citation>
    <scope>IDENTIFICATION</scope>
</reference>
<dbReference type="GO" id="GO:0009986">
    <property type="term" value="C:cell surface"/>
    <property type="evidence" value="ECO:0007669"/>
    <property type="project" value="TreeGrafter"/>
</dbReference>
<accession>A0A8C0EGA7</accession>
<evidence type="ECO:0000256" key="1">
    <source>
        <dbReference type="ARBA" id="ARBA00022729"/>
    </source>
</evidence>
<evidence type="ECO:0000313" key="8">
    <source>
        <dbReference type="Proteomes" id="UP000694567"/>
    </source>
</evidence>
<evidence type="ECO:0000256" key="2">
    <source>
        <dbReference type="ARBA" id="ARBA00023157"/>
    </source>
</evidence>
<dbReference type="Proteomes" id="UP000694567">
    <property type="component" value="Unplaced"/>
</dbReference>
<evidence type="ECO:0000256" key="3">
    <source>
        <dbReference type="ARBA" id="ARBA00023319"/>
    </source>
</evidence>
<evidence type="ECO:0000256" key="5">
    <source>
        <dbReference type="SAM" id="Phobius"/>
    </source>
</evidence>
<dbReference type="InterPro" id="IPR052314">
    <property type="entry name" value="Immune_rcpt_domain"/>
</dbReference>
<dbReference type="SUPFAM" id="SSF48726">
    <property type="entry name" value="Immunoglobulin"/>
    <property type="match status" value="1"/>
</dbReference>
<dbReference type="GO" id="GO:0038023">
    <property type="term" value="F:signaling receptor activity"/>
    <property type="evidence" value="ECO:0007669"/>
    <property type="project" value="TreeGrafter"/>
</dbReference>
<dbReference type="AlphaFoldDB" id="A0A8C0EGA7"/>
<feature type="transmembrane region" description="Helical" evidence="5">
    <location>
        <begin position="271"/>
        <end position="298"/>
    </location>
</feature>
<evidence type="ECO:0000256" key="6">
    <source>
        <dbReference type="SAM" id="SignalP"/>
    </source>
</evidence>
<keyword evidence="5" id="KW-0472">Membrane</keyword>
<proteinExistence type="predicted"/>
<dbReference type="PANTHER" id="PTHR16423">
    <property type="entry name" value="TREM-LIKE TRANSCRIPT PROTEIN"/>
    <property type="match status" value="1"/>
</dbReference>
<keyword evidence="3" id="KW-0393">Immunoglobulin domain</keyword>
<dbReference type="InterPro" id="IPR036179">
    <property type="entry name" value="Ig-like_dom_sf"/>
</dbReference>
<protein>
    <submittedName>
        <fullName evidence="7">Uncharacterized protein</fullName>
    </submittedName>
</protein>
<feature type="chain" id="PRO_5034639868" evidence="6">
    <location>
        <begin position="20"/>
        <end position="431"/>
    </location>
</feature>
<keyword evidence="1 6" id="KW-0732">Signal</keyword>
<name>A0A8C0EGA7_BUBBB</name>
<feature type="region of interest" description="Disordered" evidence="4">
    <location>
        <begin position="393"/>
        <end position="419"/>
    </location>
</feature>
<keyword evidence="8" id="KW-1185">Reference proteome</keyword>
<keyword evidence="5" id="KW-0812">Transmembrane</keyword>
<reference evidence="7" key="1">
    <citation type="submission" date="2025-08" db="UniProtKB">
        <authorList>
            <consortium name="Ensembl"/>
        </authorList>
    </citation>
    <scope>IDENTIFICATION</scope>
</reference>
<dbReference type="PANTHER" id="PTHR16423:SF6">
    <property type="entry name" value="TRIGGERING RECEPTOR EXPRESSED ON MYELOID CELLS 2-RELATED"/>
    <property type="match status" value="1"/>
</dbReference>